<dbReference type="OrthoDB" id="9800692at2"/>
<gene>
    <name evidence="1" type="ORF">EWM59_03175</name>
</gene>
<sequence length="90" mass="10486">MSKIETPSHVIFVCDGSKCGKYSKDVRKVFKEKIKENHLKGDVVLIKMDCSDNCDHAPIVSFQPENFWLGEVTTRKAERFFDKYILEEEE</sequence>
<dbReference type="InterPro" id="IPR036249">
    <property type="entry name" value="Thioredoxin-like_sf"/>
</dbReference>
<dbReference type="RefSeq" id="WP_130019496.1">
    <property type="nucleotide sequence ID" value="NZ_SEWF01000003.1"/>
</dbReference>
<protein>
    <submittedName>
        <fullName evidence="1">(2Fe-2S) ferredoxin domain-containing protein</fullName>
    </submittedName>
</protein>
<evidence type="ECO:0000313" key="1">
    <source>
        <dbReference type="EMBL" id="RYU97300.1"/>
    </source>
</evidence>
<comment type="caution">
    <text evidence="1">The sequence shown here is derived from an EMBL/GenBank/DDBJ whole genome shotgun (WGS) entry which is preliminary data.</text>
</comment>
<keyword evidence="2" id="KW-1185">Reference proteome</keyword>
<dbReference type="Proteomes" id="UP000293162">
    <property type="component" value="Unassembled WGS sequence"/>
</dbReference>
<reference evidence="1 2" key="1">
    <citation type="submission" date="2019-02" db="EMBL/GenBank/DDBJ databases">
        <title>Bacterial novel species Emticicia sp. 17J42-9 isolated from soil.</title>
        <authorList>
            <person name="Jung H.-Y."/>
        </authorList>
    </citation>
    <scope>NUCLEOTIDE SEQUENCE [LARGE SCALE GENOMIC DNA]</scope>
    <source>
        <strain evidence="1 2">17J42-9</strain>
    </source>
</reference>
<dbReference type="Gene3D" id="3.40.30.10">
    <property type="entry name" value="Glutaredoxin"/>
    <property type="match status" value="1"/>
</dbReference>
<evidence type="ECO:0000313" key="2">
    <source>
        <dbReference type="Proteomes" id="UP000293162"/>
    </source>
</evidence>
<organism evidence="1 2">
    <name type="scientific">Emticicia agri</name>
    <dbReference type="NCBI Taxonomy" id="2492393"/>
    <lineage>
        <taxon>Bacteria</taxon>
        <taxon>Pseudomonadati</taxon>
        <taxon>Bacteroidota</taxon>
        <taxon>Cytophagia</taxon>
        <taxon>Cytophagales</taxon>
        <taxon>Leadbetterellaceae</taxon>
        <taxon>Emticicia</taxon>
    </lineage>
</organism>
<accession>A0A4V1ZDT7</accession>
<dbReference type="SUPFAM" id="SSF52833">
    <property type="entry name" value="Thioredoxin-like"/>
    <property type="match status" value="1"/>
</dbReference>
<dbReference type="EMBL" id="SEWF01000003">
    <property type="protein sequence ID" value="RYU97300.1"/>
    <property type="molecule type" value="Genomic_DNA"/>
</dbReference>
<proteinExistence type="predicted"/>
<name>A0A4V1ZDT7_9BACT</name>
<dbReference type="CDD" id="cd02980">
    <property type="entry name" value="TRX_Fd_family"/>
    <property type="match status" value="1"/>
</dbReference>
<dbReference type="AlphaFoldDB" id="A0A4V1ZDT7"/>